<protein>
    <submittedName>
        <fullName evidence="1">Uncharacterized protein</fullName>
    </submittedName>
</protein>
<dbReference type="Proteomes" id="UP001151760">
    <property type="component" value="Unassembled WGS sequence"/>
</dbReference>
<accession>A0ABQ5EL28</accession>
<proteinExistence type="predicted"/>
<gene>
    <name evidence="1" type="ORF">Tco_0977629</name>
</gene>
<organism evidence="1 2">
    <name type="scientific">Tanacetum coccineum</name>
    <dbReference type="NCBI Taxonomy" id="301880"/>
    <lineage>
        <taxon>Eukaryota</taxon>
        <taxon>Viridiplantae</taxon>
        <taxon>Streptophyta</taxon>
        <taxon>Embryophyta</taxon>
        <taxon>Tracheophyta</taxon>
        <taxon>Spermatophyta</taxon>
        <taxon>Magnoliopsida</taxon>
        <taxon>eudicotyledons</taxon>
        <taxon>Gunneridae</taxon>
        <taxon>Pentapetalae</taxon>
        <taxon>asterids</taxon>
        <taxon>campanulids</taxon>
        <taxon>Asterales</taxon>
        <taxon>Asteraceae</taxon>
        <taxon>Asteroideae</taxon>
        <taxon>Anthemideae</taxon>
        <taxon>Anthemidinae</taxon>
        <taxon>Tanacetum</taxon>
    </lineage>
</organism>
<evidence type="ECO:0000313" key="1">
    <source>
        <dbReference type="EMBL" id="GJT51472.1"/>
    </source>
</evidence>
<reference evidence="1" key="2">
    <citation type="submission" date="2022-01" db="EMBL/GenBank/DDBJ databases">
        <authorList>
            <person name="Yamashiro T."/>
            <person name="Shiraishi A."/>
            <person name="Satake H."/>
            <person name="Nakayama K."/>
        </authorList>
    </citation>
    <scope>NUCLEOTIDE SEQUENCE</scope>
</reference>
<reference evidence="1" key="1">
    <citation type="journal article" date="2022" name="Int. J. Mol. Sci.">
        <title>Draft Genome of Tanacetum Coccineum: Genomic Comparison of Closely Related Tanacetum-Family Plants.</title>
        <authorList>
            <person name="Yamashiro T."/>
            <person name="Shiraishi A."/>
            <person name="Nakayama K."/>
            <person name="Satake H."/>
        </authorList>
    </citation>
    <scope>NUCLEOTIDE SEQUENCE</scope>
</reference>
<keyword evidence="2" id="KW-1185">Reference proteome</keyword>
<evidence type="ECO:0000313" key="2">
    <source>
        <dbReference type="Proteomes" id="UP001151760"/>
    </source>
</evidence>
<sequence length="149" mass="16784">MYFVAYHNFVKPALGMIFLPDQSMYSNVLLLKPKMPSMPRKKRIRAIGDGGSLTRVTKVVEQTSKPKGVPGRPRNKQLVDDVEDIDVVLRGPVRDEGAGGSKGGKQCQVLEHKKRQGKKKAFFFFLGTYGFAKWFGLQDEPEQTQDEPQ</sequence>
<dbReference type="EMBL" id="BQNB010016411">
    <property type="protein sequence ID" value="GJT51472.1"/>
    <property type="molecule type" value="Genomic_DNA"/>
</dbReference>
<comment type="caution">
    <text evidence="1">The sequence shown here is derived from an EMBL/GenBank/DDBJ whole genome shotgun (WGS) entry which is preliminary data.</text>
</comment>
<name>A0ABQ5EL28_9ASTR</name>